<reference evidence="2 3" key="1">
    <citation type="submission" date="2014-08" db="EMBL/GenBank/DDBJ databases">
        <authorList>
            <person name="Chen Y.-H."/>
        </authorList>
    </citation>
    <scope>NUCLEOTIDE SEQUENCE [LARGE SCALE GENOMIC DNA]</scope>
</reference>
<dbReference type="Proteomes" id="UP000039660">
    <property type="component" value="Unassembled WGS sequence"/>
</dbReference>
<keyword evidence="1" id="KW-1133">Transmembrane helix</keyword>
<evidence type="ECO:0000313" key="3">
    <source>
        <dbReference type="Proteomes" id="UP000039660"/>
    </source>
</evidence>
<evidence type="ECO:0000313" key="2">
    <source>
        <dbReference type="EMBL" id="CDZ47140.1"/>
    </source>
</evidence>
<accession>A0A0T7GIP1</accession>
<dbReference type="EMBL" id="CCRK01000003">
    <property type="protein sequence ID" value="CDZ47140.1"/>
    <property type="molecule type" value="Genomic_DNA"/>
</dbReference>
<keyword evidence="1" id="KW-0812">Transmembrane</keyword>
<sequence>MNKRAASAIAGNAVLAGILLMLLGDFMFALNDAMGK</sequence>
<dbReference type="AlphaFoldDB" id="A0A0T7GIP1"/>
<protein>
    <submittedName>
        <fullName evidence="2">Uncharacterized protein</fullName>
    </submittedName>
</protein>
<evidence type="ECO:0000256" key="1">
    <source>
        <dbReference type="SAM" id="Phobius"/>
    </source>
</evidence>
<keyword evidence="1" id="KW-0472">Membrane</keyword>
<organism evidence="2 3">
    <name type="scientific">Neorhizobium galegae bv. officinalis</name>
    <dbReference type="NCBI Taxonomy" id="323656"/>
    <lineage>
        <taxon>Bacteria</taxon>
        <taxon>Pseudomonadati</taxon>
        <taxon>Pseudomonadota</taxon>
        <taxon>Alphaproteobacteria</taxon>
        <taxon>Hyphomicrobiales</taxon>
        <taxon>Rhizobiaceae</taxon>
        <taxon>Rhizobium/Agrobacterium group</taxon>
        <taxon>Neorhizobium</taxon>
    </lineage>
</organism>
<gene>
    <name evidence="2" type="ORF">NGAL_HAMBI1189_17630</name>
</gene>
<feature type="transmembrane region" description="Helical" evidence="1">
    <location>
        <begin position="6"/>
        <end position="30"/>
    </location>
</feature>
<proteinExistence type="predicted"/>
<name>A0A0T7GIP1_NEOGA</name>